<name>A0AAJ0GU05_9PEZI</name>
<reference evidence="2" key="1">
    <citation type="journal article" date="2023" name="Mol. Phylogenet. Evol.">
        <title>Genome-scale phylogeny and comparative genomics of the fungal order Sordariales.</title>
        <authorList>
            <person name="Hensen N."/>
            <person name="Bonometti L."/>
            <person name="Westerberg I."/>
            <person name="Brannstrom I.O."/>
            <person name="Guillou S."/>
            <person name="Cros-Aarteil S."/>
            <person name="Calhoun S."/>
            <person name="Haridas S."/>
            <person name="Kuo A."/>
            <person name="Mondo S."/>
            <person name="Pangilinan J."/>
            <person name="Riley R."/>
            <person name="LaButti K."/>
            <person name="Andreopoulos B."/>
            <person name="Lipzen A."/>
            <person name="Chen C."/>
            <person name="Yan M."/>
            <person name="Daum C."/>
            <person name="Ng V."/>
            <person name="Clum A."/>
            <person name="Steindorff A."/>
            <person name="Ohm R.A."/>
            <person name="Martin F."/>
            <person name="Silar P."/>
            <person name="Natvig D.O."/>
            <person name="Lalanne C."/>
            <person name="Gautier V."/>
            <person name="Ament-Velasquez S.L."/>
            <person name="Kruys A."/>
            <person name="Hutchinson M.I."/>
            <person name="Powell A.J."/>
            <person name="Barry K."/>
            <person name="Miller A.N."/>
            <person name="Grigoriev I.V."/>
            <person name="Debuchy R."/>
            <person name="Gladieux P."/>
            <person name="Hiltunen Thoren M."/>
            <person name="Johannesson H."/>
        </authorList>
    </citation>
    <scope>NUCLEOTIDE SEQUENCE</scope>
    <source>
        <strain evidence="2">CBS 333.67</strain>
    </source>
</reference>
<evidence type="ECO:0000256" key="1">
    <source>
        <dbReference type="SAM" id="MobiDB-lite"/>
    </source>
</evidence>
<reference evidence="2" key="2">
    <citation type="submission" date="2023-06" db="EMBL/GenBank/DDBJ databases">
        <authorList>
            <consortium name="Lawrence Berkeley National Laboratory"/>
            <person name="Mondo S.J."/>
            <person name="Hensen N."/>
            <person name="Bonometti L."/>
            <person name="Westerberg I."/>
            <person name="Brannstrom I.O."/>
            <person name="Guillou S."/>
            <person name="Cros-Aarteil S."/>
            <person name="Calhoun S."/>
            <person name="Haridas S."/>
            <person name="Kuo A."/>
            <person name="Pangilinan J."/>
            <person name="Riley R."/>
            <person name="Labutti K."/>
            <person name="Andreopoulos B."/>
            <person name="Lipzen A."/>
            <person name="Chen C."/>
            <person name="Yanf M."/>
            <person name="Daum C."/>
            <person name="Ng V."/>
            <person name="Clum A."/>
            <person name="Steindorff A."/>
            <person name="Ohm R."/>
            <person name="Martin F."/>
            <person name="Silar P."/>
            <person name="Natvig D."/>
            <person name="Lalanne C."/>
            <person name="Gautier V."/>
            <person name="Ament-Velasquez S.L."/>
            <person name="Kruys A."/>
            <person name="Hutchinson M.I."/>
            <person name="Powell A.J."/>
            <person name="Barry K."/>
            <person name="Miller A.N."/>
            <person name="Grigoriev I.V."/>
            <person name="Debuchy R."/>
            <person name="Gladieux P."/>
            <person name="Thoren M.H."/>
            <person name="Johannesson H."/>
        </authorList>
    </citation>
    <scope>NUCLEOTIDE SEQUENCE</scope>
    <source>
        <strain evidence="2">CBS 333.67</strain>
    </source>
</reference>
<dbReference type="GeneID" id="87888274"/>
<gene>
    <name evidence="2" type="ORF">B0T15DRAFT_534491</name>
</gene>
<protein>
    <submittedName>
        <fullName evidence="2">Uncharacterized protein</fullName>
    </submittedName>
</protein>
<sequence length="80" mass="9200">MRNTRAGRRGTLLAALYVSMITFPGISATRLTLTKHQVPRHQHPSQPSSVQRQHTRHSTICLPSSNKYILIGVRRRRSRR</sequence>
<dbReference type="EMBL" id="JAUDZG010000004">
    <property type="protein sequence ID" value="KAK3306148.1"/>
    <property type="molecule type" value="Genomic_DNA"/>
</dbReference>
<keyword evidence="3" id="KW-1185">Reference proteome</keyword>
<accession>A0AAJ0GU05</accession>
<proteinExistence type="predicted"/>
<evidence type="ECO:0000313" key="3">
    <source>
        <dbReference type="Proteomes" id="UP001273166"/>
    </source>
</evidence>
<feature type="region of interest" description="Disordered" evidence="1">
    <location>
        <begin position="37"/>
        <end position="58"/>
    </location>
</feature>
<dbReference type="Proteomes" id="UP001273166">
    <property type="component" value="Unassembled WGS sequence"/>
</dbReference>
<dbReference type="AlphaFoldDB" id="A0AAJ0GU05"/>
<comment type="caution">
    <text evidence="2">The sequence shown here is derived from an EMBL/GenBank/DDBJ whole genome shotgun (WGS) entry which is preliminary data.</text>
</comment>
<organism evidence="2 3">
    <name type="scientific">Chaetomium strumarium</name>
    <dbReference type="NCBI Taxonomy" id="1170767"/>
    <lineage>
        <taxon>Eukaryota</taxon>
        <taxon>Fungi</taxon>
        <taxon>Dikarya</taxon>
        <taxon>Ascomycota</taxon>
        <taxon>Pezizomycotina</taxon>
        <taxon>Sordariomycetes</taxon>
        <taxon>Sordariomycetidae</taxon>
        <taxon>Sordariales</taxon>
        <taxon>Chaetomiaceae</taxon>
        <taxon>Chaetomium</taxon>
    </lineage>
</organism>
<evidence type="ECO:0000313" key="2">
    <source>
        <dbReference type="EMBL" id="KAK3306148.1"/>
    </source>
</evidence>
<dbReference type="RefSeq" id="XP_062721928.1">
    <property type="nucleotide sequence ID" value="XM_062869445.1"/>
</dbReference>